<gene>
    <name evidence="1" type="ORF">EDD79_104714</name>
</gene>
<evidence type="ECO:0000313" key="2">
    <source>
        <dbReference type="Proteomes" id="UP000295504"/>
    </source>
</evidence>
<evidence type="ECO:0000313" key="1">
    <source>
        <dbReference type="EMBL" id="TCP97186.1"/>
    </source>
</evidence>
<accession>A0A4R2T6T2</accession>
<sequence>MSTVELQAPTSKSKRKWWVVDVHIGNTVICNKEVPGYGDEHIRFGFPNSENDVDELVTFLNELKNIDYLNTKDPKVVSLKLNRGKMRIQKW</sequence>
<name>A0A4R2T6T2_9FIRM</name>
<dbReference type="Proteomes" id="UP000295504">
    <property type="component" value="Unassembled WGS sequence"/>
</dbReference>
<proteinExistence type="predicted"/>
<dbReference type="RefSeq" id="WP_243098276.1">
    <property type="nucleotide sequence ID" value="NZ_CP058648.1"/>
</dbReference>
<dbReference type="AlphaFoldDB" id="A0A4R2T6T2"/>
<protein>
    <submittedName>
        <fullName evidence="1">Uncharacterized protein</fullName>
    </submittedName>
</protein>
<keyword evidence="2" id="KW-1185">Reference proteome</keyword>
<dbReference type="EMBL" id="SLYC01000047">
    <property type="protein sequence ID" value="TCP97186.1"/>
    <property type="molecule type" value="Genomic_DNA"/>
</dbReference>
<organism evidence="1 2">
    <name type="scientific">Serpentinicella alkaliphila</name>
    <dbReference type="NCBI Taxonomy" id="1734049"/>
    <lineage>
        <taxon>Bacteria</taxon>
        <taxon>Bacillati</taxon>
        <taxon>Bacillota</taxon>
        <taxon>Clostridia</taxon>
        <taxon>Peptostreptococcales</taxon>
        <taxon>Natronincolaceae</taxon>
        <taxon>Serpentinicella</taxon>
    </lineage>
</organism>
<comment type="caution">
    <text evidence="1">The sequence shown here is derived from an EMBL/GenBank/DDBJ whole genome shotgun (WGS) entry which is preliminary data.</text>
</comment>
<reference evidence="1 2" key="1">
    <citation type="submission" date="2019-03" db="EMBL/GenBank/DDBJ databases">
        <title>Genomic Encyclopedia of Type Strains, Phase IV (KMG-IV): sequencing the most valuable type-strain genomes for metagenomic binning, comparative biology and taxonomic classification.</title>
        <authorList>
            <person name="Goeker M."/>
        </authorList>
    </citation>
    <scope>NUCLEOTIDE SEQUENCE [LARGE SCALE GENOMIC DNA]</scope>
    <source>
        <strain evidence="1 2">DSM 100013</strain>
    </source>
</reference>